<keyword evidence="2" id="KW-0472">Membrane</keyword>
<keyword evidence="5" id="KW-1185">Reference proteome</keyword>
<evidence type="ECO:0000256" key="1">
    <source>
        <dbReference type="SAM" id="MobiDB-lite"/>
    </source>
</evidence>
<organism evidence="4 5">
    <name type="scientific">Luteimicrobium album</name>
    <dbReference type="NCBI Taxonomy" id="1054550"/>
    <lineage>
        <taxon>Bacteria</taxon>
        <taxon>Bacillati</taxon>
        <taxon>Actinomycetota</taxon>
        <taxon>Actinomycetes</taxon>
        <taxon>Micrococcales</taxon>
        <taxon>Luteimicrobium</taxon>
    </lineage>
</organism>
<feature type="transmembrane region" description="Helical" evidence="2">
    <location>
        <begin position="173"/>
        <end position="192"/>
    </location>
</feature>
<dbReference type="Pfam" id="PF01569">
    <property type="entry name" value="PAP2"/>
    <property type="match status" value="1"/>
</dbReference>
<dbReference type="SUPFAM" id="SSF48317">
    <property type="entry name" value="Acid phosphatase/Vanadium-dependent haloperoxidase"/>
    <property type="match status" value="1"/>
</dbReference>
<reference evidence="5" key="1">
    <citation type="journal article" date="2019" name="Int. J. Syst. Evol. Microbiol.">
        <title>The Global Catalogue of Microorganisms (GCM) 10K type strain sequencing project: providing services to taxonomists for standard genome sequencing and annotation.</title>
        <authorList>
            <consortium name="The Broad Institute Genomics Platform"/>
            <consortium name="The Broad Institute Genome Sequencing Center for Infectious Disease"/>
            <person name="Wu L."/>
            <person name="Ma J."/>
        </authorList>
    </citation>
    <scope>NUCLEOTIDE SEQUENCE [LARGE SCALE GENOMIC DNA]</scope>
    <source>
        <strain evidence="5">NBRC 106348</strain>
    </source>
</reference>
<feature type="transmembrane region" description="Helical" evidence="2">
    <location>
        <begin position="199"/>
        <end position="220"/>
    </location>
</feature>
<dbReference type="Proteomes" id="UP001157091">
    <property type="component" value="Unassembled WGS sequence"/>
</dbReference>
<gene>
    <name evidence="4" type="ORF">GCM10025864_07360</name>
</gene>
<name>A0ABQ6HX63_9MICO</name>
<evidence type="ECO:0000313" key="4">
    <source>
        <dbReference type="EMBL" id="GMA22977.1"/>
    </source>
</evidence>
<feature type="transmembrane region" description="Helical" evidence="2">
    <location>
        <begin position="134"/>
        <end position="153"/>
    </location>
</feature>
<keyword evidence="2" id="KW-0812">Transmembrane</keyword>
<sequence length="361" mass="37059">MAYGDRVTMQASADPRAARAGVPAAAVPASRPGDGSDTADGPWVTAGSAPDWLRRAAALALAVLSSTGVWVLWELFVNSARGQRVDELARRGATYGQGHLWRLAEPVLDVVSVSFVALGIVVAIGVALLRRRWWLALQVAVLVGGANLTTQVLKADVFTRPHLAEGWTGANTLPSGHTTVAASVSVALLLVVPRGARPVVALLGGAYTAATGVSTLVGQWHRPSDVVAGLLVVSAWTGLVCAFTSRSSLDVPRLDREGAPRRSPGSYVAAIVLIGAAGLSGAVALSALHDVDAAVRAMAGALWSVRRSTEVTAYIGGAFGVLAATSLVFALILAVRQLTATTSRPVPAAAAVPHPVRHAAA</sequence>
<feature type="transmembrane region" description="Helical" evidence="2">
    <location>
        <begin position="110"/>
        <end position="129"/>
    </location>
</feature>
<accession>A0ABQ6HX63</accession>
<feature type="transmembrane region" description="Helical" evidence="2">
    <location>
        <begin position="226"/>
        <end position="245"/>
    </location>
</feature>
<protein>
    <recommendedName>
        <fullName evidence="3">Phosphatidic acid phosphatase type 2/haloperoxidase domain-containing protein</fullName>
    </recommendedName>
</protein>
<feature type="region of interest" description="Disordered" evidence="1">
    <location>
        <begin position="1"/>
        <end position="42"/>
    </location>
</feature>
<dbReference type="InterPro" id="IPR000326">
    <property type="entry name" value="PAP2/HPO"/>
</dbReference>
<feature type="transmembrane region" description="Helical" evidence="2">
    <location>
        <begin position="311"/>
        <end position="335"/>
    </location>
</feature>
<dbReference type="EMBL" id="BSUK01000001">
    <property type="protein sequence ID" value="GMA22977.1"/>
    <property type="molecule type" value="Genomic_DNA"/>
</dbReference>
<dbReference type="Gene3D" id="1.20.144.10">
    <property type="entry name" value="Phosphatidic acid phosphatase type 2/haloperoxidase"/>
    <property type="match status" value="1"/>
</dbReference>
<comment type="caution">
    <text evidence="4">The sequence shown here is derived from an EMBL/GenBank/DDBJ whole genome shotgun (WGS) entry which is preliminary data.</text>
</comment>
<evidence type="ECO:0000259" key="3">
    <source>
        <dbReference type="SMART" id="SM00014"/>
    </source>
</evidence>
<proteinExistence type="predicted"/>
<feature type="transmembrane region" description="Helical" evidence="2">
    <location>
        <begin position="266"/>
        <end position="288"/>
    </location>
</feature>
<dbReference type="SMART" id="SM00014">
    <property type="entry name" value="acidPPc"/>
    <property type="match status" value="1"/>
</dbReference>
<dbReference type="InterPro" id="IPR036938">
    <property type="entry name" value="PAP2/HPO_sf"/>
</dbReference>
<feature type="compositionally biased region" description="Low complexity" evidence="1">
    <location>
        <begin position="13"/>
        <end position="33"/>
    </location>
</feature>
<evidence type="ECO:0000256" key="2">
    <source>
        <dbReference type="SAM" id="Phobius"/>
    </source>
</evidence>
<keyword evidence="2" id="KW-1133">Transmembrane helix</keyword>
<feature type="transmembrane region" description="Helical" evidence="2">
    <location>
        <begin position="56"/>
        <end position="73"/>
    </location>
</feature>
<feature type="domain" description="Phosphatidic acid phosphatase type 2/haloperoxidase" evidence="3">
    <location>
        <begin position="118"/>
        <end position="241"/>
    </location>
</feature>
<evidence type="ECO:0000313" key="5">
    <source>
        <dbReference type="Proteomes" id="UP001157091"/>
    </source>
</evidence>